<dbReference type="PANTHER" id="PTHR10088:SF4">
    <property type="entry name" value="GLUCOKINASE REGULATORY PROTEIN"/>
    <property type="match status" value="1"/>
</dbReference>
<dbReference type="PROSITE" id="PS51464">
    <property type="entry name" value="SIS"/>
    <property type="match status" value="1"/>
</dbReference>
<evidence type="ECO:0000313" key="5">
    <source>
        <dbReference type="Proteomes" id="UP001596107"/>
    </source>
</evidence>
<dbReference type="SUPFAM" id="SSF53697">
    <property type="entry name" value="SIS domain"/>
    <property type="match status" value="1"/>
</dbReference>
<feature type="domain" description="SIS" evidence="3">
    <location>
        <begin position="52"/>
        <end position="216"/>
    </location>
</feature>
<keyword evidence="5" id="KW-1185">Reference proteome</keyword>
<comment type="caution">
    <text evidence="4">The sequence shown here is derived from an EMBL/GenBank/DDBJ whole genome shotgun (WGS) entry which is preliminary data.</text>
</comment>
<evidence type="ECO:0000259" key="3">
    <source>
        <dbReference type="PROSITE" id="PS51464"/>
    </source>
</evidence>
<evidence type="ECO:0000256" key="1">
    <source>
        <dbReference type="ARBA" id="ARBA00023239"/>
    </source>
</evidence>
<protein>
    <submittedName>
        <fullName evidence="4">N-acetylmuramic acid 6-phosphate etherase</fullName>
    </submittedName>
</protein>
<dbReference type="RefSeq" id="WP_223022144.1">
    <property type="nucleotide sequence ID" value="NZ_CP078143.1"/>
</dbReference>
<dbReference type="InterPro" id="IPR040190">
    <property type="entry name" value="MURQ/GCKR"/>
</dbReference>
<sequence>MTTATETASQAYRDIERFSTADMLNAMLDGQRAAMDAASAALPALEEAVEAAVQRLANPESRLIYAGAGTSGRVAMLDAVELYPTFGWPEERSLFLLAGGSISVAEARESAEDDEAAGRDEIDALACGPLDVVIGLAASGSTPYTLAAIEAAKARGALTIGIANNPGSALLESADCPVLLATGAEVLAGSTRMGAGTSQKIAINLFSTAVMMRLGKVYRGRMVDMKPSNRKLVQRAVEMLTEVADCDEGSARAALEKTDFHVKPAVLVVRGLSAEEAHVALERNGDDLHRAIAELG</sequence>
<gene>
    <name evidence="4" type="ORF">ACFPOD_16785</name>
</gene>
<evidence type="ECO:0000313" key="4">
    <source>
        <dbReference type="EMBL" id="MFC5586773.1"/>
    </source>
</evidence>
<dbReference type="InterPro" id="IPR046348">
    <property type="entry name" value="SIS_dom_sf"/>
</dbReference>
<dbReference type="Proteomes" id="UP001596107">
    <property type="component" value="Unassembled WGS sequence"/>
</dbReference>
<dbReference type="NCBIfam" id="NF009222">
    <property type="entry name" value="PRK12570.1"/>
    <property type="match status" value="1"/>
</dbReference>
<dbReference type="PANTHER" id="PTHR10088">
    <property type="entry name" value="GLUCOKINASE REGULATORY PROTEIN"/>
    <property type="match status" value="1"/>
</dbReference>
<reference evidence="5" key="1">
    <citation type="journal article" date="2019" name="Int. J. Syst. Evol. Microbiol.">
        <title>The Global Catalogue of Microorganisms (GCM) 10K type strain sequencing project: providing services to taxonomists for standard genome sequencing and annotation.</title>
        <authorList>
            <consortium name="The Broad Institute Genomics Platform"/>
            <consortium name="The Broad Institute Genome Sequencing Center for Infectious Disease"/>
            <person name="Wu L."/>
            <person name="Ma J."/>
        </authorList>
    </citation>
    <scope>NUCLEOTIDE SEQUENCE [LARGE SCALE GENOMIC DNA]</scope>
    <source>
        <strain evidence="5">JCM 3366</strain>
    </source>
</reference>
<evidence type="ECO:0000256" key="2">
    <source>
        <dbReference type="ARBA" id="ARBA00023277"/>
    </source>
</evidence>
<dbReference type="EMBL" id="JBHSNB010000004">
    <property type="protein sequence ID" value="MFC5586773.1"/>
    <property type="molecule type" value="Genomic_DNA"/>
</dbReference>
<organism evidence="4 5">
    <name type="scientific">Nitratireductor kimnyeongensis</name>
    <dbReference type="NCBI Taxonomy" id="430679"/>
    <lineage>
        <taxon>Bacteria</taxon>
        <taxon>Pseudomonadati</taxon>
        <taxon>Pseudomonadota</taxon>
        <taxon>Alphaproteobacteria</taxon>
        <taxon>Hyphomicrobiales</taxon>
        <taxon>Phyllobacteriaceae</taxon>
        <taxon>Nitratireductor</taxon>
    </lineage>
</organism>
<name>A0ABW0TC79_9HYPH</name>
<dbReference type="Pfam" id="PF22645">
    <property type="entry name" value="GKRP_SIS_N"/>
    <property type="match status" value="1"/>
</dbReference>
<dbReference type="NCBIfam" id="NF003915">
    <property type="entry name" value="PRK05441.1"/>
    <property type="match status" value="1"/>
</dbReference>
<dbReference type="InterPro" id="IPR005488">
    <property type="entry name" value="Etherase_MurQ"/>
</dbReference>
<dbReference type="CDD" id="cd05007">
    <property type="entry name" value="SIS_Etherase"/>
    <property type="match status" value="1"/>
</dbReference>
<dbReference type="Gene3D" id="1.10.8.1080">
    <property type="match status" value="1"/>
</dbReference>
<keyword evidence="2" id="KW-0119">Carbohydrate metabolism</keyword>
<dbReference type="InterPro" id="IPR001347">
    <property type="entry name" value="SIS_dom"/>
</dbReference>
<accession>A0ABW0TC79</accession>
<keyword evidence="1" id="KW-0456">Lyase</keyword>
<dbReference type="Gene3D" id="3.40.50.10490">
    <property type="entry name" value="Glucose-6-phosphate isomerase like protein, domain 1"/>
    <property type="match status" value="1"/>
</dbReference>
<proteinExistence type="predicted"/>